<dbReference type="InterPro" id="IPR045397">
    <property type="entry name" value="TumE-like"/>
</dbReference>
<evidence type="ECO:0000313" key="2">
    <source>
        <dbReference type="Proteomes" id="UP000295707"/>
    </source>
</evidence>
<keyword evidence="2" id="KW-1185">Reference proteome</keyword>
<sequence>MVLDAIYNYGVKDHMNARKLFYHKATRGDVIVEMVIWQLPENSVERPHSLKYRFFCGTAESCYVRYDNETGKGDHRHYGAQEEHYPFQSIERLVEDFRSDCVRLADWEW</sequence>
<dbReference type="Pfam" id="PF20126">
    <property type="entry name" value="TumE"/>
    <property type="match status" value="1"/>
</dbReference>
<evidence type="ECO:0000313" key="1">
    <source>
        <dbReference type="EMBL" id="TCK18261.1"/>
    </source>
</evidence>
<dbReference type="Proteomes" id="UP000295707">
    <property type="component" value="Unassembled WGS sequence"/>
</dbReference>
<proteinExistence type="predicted"/>
<organism evidence="1 2">
    <name type="scientific">Thiogranum longum</name>
    <dbReference type="NCBI Taxonomy" id="1537524"/>
    <lineage>
        <taxon>Bacteria</taxon>
        <taxon>Pseudomonadati</taxon>
        <taxon>Pseudomonadota</taxon>
        <taxon>Gammaproteobacteria</taxon>
        <taxon>Chromatiales</taxon>
        <taxon>Ectothiorhodospiraceae</taxon>
        <taxon>Thiogranum</taxon>
    </lineage>
</organism>
<protein>
    <submittedName>
        <fullName evidence="1">Uncharacterized protein</fullName>
    </submittedName>
</protein>
<dbReference type="AlphaFoldDB" id="A0A4R1HCB5"/>
<gene>
    <name evidence="1" type="ORF">DFR30_1537</name>
</gene>
<reference evidence="1 2" key="1">
    <citation type="submission" date="2019-03" db="EMBL/GenBank/DDBJ databases">
        <title>Genomic Encyclopedia of Type Strains, Phase IV (KMG-IV): sequencing the most valuable type-strain genomes for metagenomic binning, comparative biology and taxonomic classification.</title>
        <authorList>
            <person name="Goeker M."/>
        </authorList>
    </citation>
    <scope>NUCLEOTIDE SEQUENCE [LARGE SCALE GENOMIC DNA]</scope>
    <source>
        <strain evidence="1 2">DSM 19610</strain>
    </source>
</reference>
<name>A0A4R1HCB5_9GAMM</name>
<accession>A0A4R1HCB5</accession>
<dbReference type="EMBL" id="SMFX01000001">
    <property type="protein sequence ID" value="TCK18261.1"/>
    <property type="molecule type" value="Genomic_DNA"/>
</dbReference>
<comment type="caution">
    <text evidence="1">The sequence shown here is derived from an EMBL/GenBank/DDBJ whole genome shotgun (WGS) entry which is preliminary data.</text>
</comment>